<accession>A0A1L3ZZP2</accession>
<dbReference type="SUPFAM" id="SSF54593">
    <property type="entry name" value="Glyoxalase/Bleomycin resistance protein/Dihydroxybiphenyl dioxygenase"/>
    <property type="match status" value="1"/>
</dbReference>
<dbReference type="KEGG" id="sphj:BSL82_11110"/>
<sequence>MEPLGPIRQLGFVVRDLNQAIRAWTDIGVGPFYVAESPEISDQLYFGKPTASRVRGAWSYAGKMQIELLELMNDGPSLLRDFALKQGQGLQHMAYWVETFDDVLAQLQKQGYVVGQTGSPLGEHSRFAYVFQPSRPDSIVEISEYLGTKRALYEAIEMHSQNWDGRDPIRTWSPLS</sequence>
<evidence type="ECO:0000313" key="3">
    <source>
        <dbReference type="Proteomes" id="UP000182063"/>
    </source>
</evidence>
<dbReference type="EMBL" id="CP018221">
    <property type="protein sequence ID" value="API61093.1"/>
    <property type="molecule type" value="Genomic_DNA"/>
</dbReference>
<dbReference type="AlphaFoldDB" id="A0A1L3ZZP2"/>
<feature type="domain" description="VOC" evidence="1">
    <location>
        <begin position="6"/>
        <end position="147"/>
    </location>
</feature>
<proteinExistence type="predicted"/>
<dbReference type="Proteomes" id="UP000182063">
    <property type="component" value="Chromosome"/>
</dbReference>
<gene>
    <name evidence="2" type="ORF">BSL82_11110</name>
</gene>
<evidence type="ECO:0000259" key="1">
    <source>
        <dbReference type="PROSITE" id="PS51819"/>
    </source>
</evidence>
<name>A0A1L3ZZP2_9SPHN</name>
<keyword evidence="3" id="KW-1185">Reference proteome</keyword>
<dbReference type="STRING" id="1921510.BSL82_11110"/>
<dbReference type="Pfam" id="PF13669">
    <property type="entry name" value="Glyoxalase_4"/>
    <property type="match status" value="1"/>
</dbReference>
<organism evidence="2 3">
    <name type="scientific">Tardibacter chloracetimidivorans</name>
    <dbReference type="NCBI Taxonomy" id="1921510"/>
    <lineage>
        <taxon>Bacteria</taxon>
        <taxon>Pseudomonadati</taxon>
        <taxon>Pseudomonadota</taxon>
        <taxon>Alphaproteobacteria</taxon>
        <taxon>Sphingomonadales</taxon>
        <taxon>Sphingomonadaceae</taxon>
        <taxon>Tardibacter</taxon>
    </lineage>
</organism>
<reference evidence="3" key="1">
    <citation type="submission" date="2016-11" db="EMBL/GenBank/DDBJ databases">
        <title>Complete Genome Sequence of alachlor-degrading Sphingomonas sp. strain JJ-A5.</title>
        <authorList>
            <person name="Lee H."/>
            <person name="Ka J.-O."/>
        </authorList>
    </citation>
    <scope>NUCLEOTIDE SEQUENCE [LARGE SCALE GENOMIC DNA]</scope>
    <source>
        <strain evidence="3">JJ-A5</strain>
    </source>
</reference>
<dbReference type="InterPro" id="IPR037523">
    <property type="entry name" value="VOC_core"/>
</dbReference>
<dbReference type="InterPro" id="IPR029068">
    <property type="entry name" value="Glyas_Bleomycin-R_OHBP_Dase"/>
</dbReference>
<evidence type="ECO:0000313" key="2">
    <source>
        <dbReference type="EMBL" id="API61093.1"/>
    </source>
</evidence>
<dbReference type="Gene3D" id="3.10.180.10">
    <property type="entry name" value="2,3-Dihydroxybiphenyl 1,2-Dioxygenase, domain 1"/>
    <property type="match status" value="1"/>
</dbReference>
<protein>
    <recommendedName>
        <fullName evidence="1">VOC domain-containing protein</fullName>
    </recommendedName>
</protein>
<dbReference type="PROSITE" id="PS51819">
    <property type="entry name" value="VOC"/>
    <property type="match status" value="1"/>
</dbReference>